<evidence type="ECO:0000256" key="2">
    <source>
        <dbReference type="ARBA" id="ARBA00022490"/>
    </source>
</evidence>
<dbReference type="KEGG" id="spaa:SPAPADRAFT_144545"/>
<keyword evidence="2" id="KW-0963">Cytoplasm</keyword>
<evidence type="ECO:0000259" key="5">
    <source>
        <dbReference type="Pfam" id="PF08938"/>
    </source>
</evidence>
<dbReference type="HOGENOM" id="CLU_176450_0_0_1"/>
<dbReference type="Proteomes" id="UP000000709">
    <property type="component" value="Unassembled WGS sequence"/>
</dbReference>
<keyword evidence="7" id="KW-1185">Reference proteome</keyword>
<dbReference type="GeneID" id="18870641"/>
<evidence type="ECO:0000313" key="6">
    <source>
        <dbReference type="EMBL" id="EGW29922.1"/>
    </source>
</evidence>
<protein>
    <recommendedName>
        <fullName evidence="5">HBS1-like protein N-terminal domain-containing protein</fullName>
    </recommendedName>
</protein>
<evidence type="ECO:0000256" key="4">
    <source>
        <dbReference type="ARBA" id="ARBA00022917"/>
    </source>
</evidence>
<accession>G3AVH2</accession>
<comment type="subcellular location">
    <subcellularLocation>
        <location evidence="1">Cytoplasm</location>
    </subcellularLocation>
</comment>
<gene>
    <name evidence="6" type="ORF">SPAPADRAFT_144545</name>
</gene>
<dbReference type="RefSeq" id="XP_007377688.1">
    <property type="nucleotide sequence ID" value="XM_007377626.1"/>
</dbReference>
<dbReference type="InterPro" id="IPR015033">
    <property type="entry name" value="HBS1-like_N"/>
</dbReference>
<dbReference type="AlphaFoldDB" id="G3AVH2"/>
<feature type="domain" description="HBS1-like protein N-terminal" evidence="5">
    <location>
        <begin position="9"/>
        <end position="78"/>
    </location>
</feature>
<dbReference type="GO" id="GO:0016787">
    <property type="term" value="F:hydrolase activity"/>
    <property type="evidence" value="ECO:0007669"/>
    <property type="project" value="UniProtKB-KW"/>
</dbReference>
<keyword evidence="4" id="KW-0648">Protein biosynthesis</keyword>
<feature type="non-terminal residue" evidence="6">
    <location>
        <position position="1"/>
    </location>
</feature>
<proteinExistence type="predicted"/>
<name>G3AVH2_SPAPN</name>
<dbReference type="InParanoid" id="G3AVH2"/>
<organism evidence="7">
    <name type="scientific">Spathaspora passalidarum (strain NRRL Y-27907 / 11-Y1)</name>
    <dbReference type="NCBI Taxonomy" id="619300"/>
    <lineage>
        <taxon>Eukaryota</taxon>
        <taxon>Fungi</taxon>
        <taxon>Dikarya</taxon>
        <taxon>Ascomycota</taxon>
        <taxon>Saccharomycotina</taxon>
        <taxon>Pichiomycetes</taxon>
        <taxon>Debaryomycetaceae</taxon>
        <taxon>Spathaspora</taxon>
    </lineage>
</organism>
<dbReference type="GO" id="GO:0005737">
    <property type="term" value="C:cytoplasm"/>
    <property type="evidence" value="ECO:0007669"/>
    <property type="project" value="UniProtKB-SubCell"/>
</dbReference>
<reference evidence="6 7" key="1">
    <citation type="journal article" date="2011" name="Proc. Natl. Acad. Sci. U.S.A.">
        <title>Comparative genomics of xylose-fermenting fungi for enhanced biofuel production.</title>
        <authorList>
            <person name="Wohlbach D.J."/>
            <person name="Kuo A."/>
            <person name="Sato T.K."/>
            <person name="Potts K.M."/>
            <person name="Salamov A.A."/>
            <person name="LaButti K.M."/>
            <person name="Sun H."/>
            <person name="Clum A."/>
            <person name="Pangilinan J.L."/>
            <person name="Lindquist E.A."/>
            <person name="Lucas S."/>
            <person name="Lapidus A."/>
            <person name="Jin M."/>
            <person name="Gunawan C."/>
            <person name="Balan V."/>
            <person name="Dale B.E."/>
            <person name="Jeffries T.W."/>
            <person name="Zinkel R."/>
            <person name="Barry K.W."/>
            <person name="Grigoriev I.V."/>
            <person name="Gasch A.P."/>
        </authorList>
    </citation>
    <scope>NUCLEOTIDE SEQUENCE [LARGE SCALE GENOMIC DNA]</scope>
    <source>
        <strain evidence="7">NRRL Y-27907 / 11-Y1</strain>
    </source>
</reference>
<dbReference type="Pfam" id="PF08938">
    <property type="entry name" value="HBS1_N"/>
    <property type="match status" value="1"/>
</dbReference>
<dbReference type="EMBL" id="GL996506">
    <property type="protein sequence ID" value="EGW29922.1"/>
    <property type="molecule type" value="Genomic_DNA"/>
</dbReference>
<dbReference type="GO" id="GO:0006412">
    <property type="term" value="P:translation"/>
    <property type="evidence" value="ECO:0007669"/>
    <property type="project" value="UniProtKB-KW"/>
</dbReference>
<dbReference type="STRING" id="619300.G3AVH2"/>
<evidence type="ECO:0000313" key="7">
    <source>
        <dbReference type="Proteomes" id="UP000000709"/>
    </source>
</evidence>
<evidence type="ECO:0000256" key="3">
    <source>
        <dbReference type="ARBA" id="ARBA00022801"/>
    </source>
</evidence>
<keyword evidence="3" id="KW-0378">Hydrolase</keyword>
<dbReference type="OrthoDB" id="342024at2759"/>
<evidence type="ECO:0000256" key="1">
    <source>
        <dbReference type="ARBA" id="ARBA00004496"/>
    </source>
</evidence>
<sequence length="89" mass="10884">TMDYDEDDLDYPSEEDYEFHEDNLSNEDYEKLHKYLPQLKDIMSEYDADEYDLKESLYFNYFDVSASVQELKSKFKKSMYNLFLLSRLE</sequence>